<dbReference type="PANTHER" id="PTHR12138">
    <property type="entry name" value="PRIMATE-EXPANDED PROTEIN FAMILY"/>
    <property type="match status" value="1"/>
</dbReference>
<evidence type="ECO:0000313" key="1">
    <source>
        <dbReference type="Ensembl" id="ENSMFAP00000063860.1"/>
    </source>
</evidence>
<reference evidence="1 2" key="1">
    <citation type="submission" date="2013-03" db="EMBL/GenBank/DDBJ databases">
        <authorList>
            <person name="Warren W."/>
            <person name="Wilson R.K."/>
        </authorList>
    </citation>
    <scope>NUCLEOTIDE SEQUENCE</scope>
</reference>
<keyword evidence="2" id="KW-1185">Reference proteome</keyword>
<name>A0A7N9IHI5_MACFA</name>
<reference evidence="1" key="2">
    <citation type="submission" date="2025-08" db="UniProtKB">
        <authorList>
            <consortium name="Ensembl"/>
        </authorList>
    </citation>
    <scope>IDENTIFICATION</scope>
</reference>
<dbReference type="AlphaFoldDB" id="A0A7N9IHI5"/>
<dbReference type="PANTHER" id="PTHR12138:SF162">
    <property type="entry name" value="CHROMOSOME UNDETERMINED SCAFFOLD_275, WHOLE GENOME SHOTGUN SEQUENCE"/>
    <property type="match status" value="1"/>
</dbReference>
<dbReference type="Ensembl" id="ENSMFAT00000091371.1">
    <property type="protein sequence ID" value="ENSMFAP00000063860.1"/>
    <property type="gene ID" value="ENSMFAG00000049001.1"/>
</dbReference>
<dbReference type="GeneTree" id="ENSGT01150000286943"/>
<evidence type="ECO:0000313" key="2">
    <source>
        <dbReference type="Proteomes" id="UP000233100"/>
    </source>
</evidence>
<protein>
    <submittedName>
        <fullName evidence="1">Uncharacterized protein</fullName>
    </submittedName>
</protein>
<proteinExistence type="predicted"/>
<reference evidence="1" key="3">
    <citation type="submission" date="2025-09" db="UniProtKB">
        <authorList>
            <consortium name="Ensembl"/>
        </authorList>
    </citation>
    <scope>IDENTIFICATION</scope>
</reference>
<accession>A0A7N9IHI5</accession>
<dbReference type="PRINTS" id="PR02045">
    <property type="entry name" value="F138DOMAIN"/>
</dbReference>
<dbReference type="Proteomes" id="UP000233100">
    <property type="component" value="Chromosome 5"/>
</dbReference>
<sequence length="104" mass="10865">MISAHCNLCLPGSSDSPASASPVAGNTGTCYHTQIIFVFLVETGFHHLGQAGLELLTSGNPLTSTSQSAAITGMSHGTWPGSLFCFCFCFSEMEPHSVTQIGVQ</sequence>
<organism evidence="1 2">
    <name type="scientific">Macaca fascicularis</name>
    <name type="common">Crab-eating macaque</name>
    <name type="synonym">Cynomolgus monkey</name>
    <dbReference type="NCBI Taxonomy" id="9541"/>
    <lineage>
        <taxon>Eukaryota</taxon>
        <taxon>Metazoa</taxon>
        <taxon>Chordata</taxon>
        <taxon>Craniata</taxon>
        <taxon>Vertebrata</taxon>
        <taxon>Euteleostomi</taxon>
        <taxon>Mammalia</taxon>
        <taxon>Eutheria</taxon>
        <taxon>Euarchontoglires</taxon>
        <taxon>Primates</taxon>
        <taxon>Haplorrhini</taxon>
        <taxon>Catarrhini</taxon>
        <taxon>Cercopithecidae</taxon>
        <taxon>Cercopithecinae</taxon>
        <taxon>Macaca</taxon>
    </lineage>
</organism>